<feature type="transmembrane region" description="Helical" evidence="7">
    <location>
        <begin position="42"/>
        <end position="64"/>
    </location>
</feature>
<dbReference type="InterPro" id="IPR002528">
    <property type="entry name" value="MATE_fam"/>
</dbReference>
<dbReference type="InterPro" id="IPR050222">
    <property type="entry name" value="MATE_MdtK"/>
</dbReference>
<evidence type="ECO:0000313" key="9">
    <source>
        <dbReference type="Proteomes" id="UP000787419"/>
    </source>
</evidence>
<feature type="transmembrane region" description="Helical" evidence="7">
    <location>
        <begin position="319"/>
        <end position="339"/>
    </location>
</feature>
<accession>A0A9D5WXY2</accession>
<feature type="transmembrane region" description="Helical" evidence="7">
    <location>
        <begin position="415"/>
        <end position="436"/>
    </location>
</feature>
<keyword evidence="4 7" id="KW-0812">Transmembrane</keyword>
<comment type="similarity">
    <text evidence="2">Belongs to the multi antimicrobial extrusion (MATE) (TC 2.A.66.1) family.</text>
</comment>
<dbReference type="Pfam" id="PF01554">
    <property type="entry name" value="MatE"/>
    <property type="match status" value="2"/>
</dbReference>
<feature type="transmembrane region" description="Helical" evidence="7">
    <location>
        <begin position="359"/>
        <end position="378"/>
    </location>
</feature>
<dbReference type="RefSeq" id="WP_278488793.1">
    <property type="nucleotide sequence ID" value="NZ_CAJZDG010000063.1"/>
</dbReference>
<feature type="transmembrane region" description="Helical" evidence="7">
    <location>
        <begin position="12"/>
        <end position="36"/>
    </location>
</feature>
<evidence type="ECO:0000256" key="1">
    <source>
        <dbReference type="ARBA" id="ARBA00004141"/>
    </source>
</evidence>
<feature type="transmembrane region" description="Helical" evidence="7">
    <location>
        <begin position="85"/>
        <end position="107"/>
    </location>
</feature>
<keyword evidence="6 7" id="KW-0472">Membrane</keyword>
<keyword evidence="5 7" id="KW-1133">Transmembrane helix</keyword>
<feature type="transmembrane region" description="Helical" evidence="7">
    <location>
        <begin position="127"/>
        <end position="150"/>
    </location>
</feature>
<feature type="transmembrane region" description="Helical" evidence="7">
    <location>
        <begin position="249"/>
        <end position="267"/>
    </location>
</feature>
<comment type="subcellular location">
    <subcellularLocation>
        <location evidence="1">Membrane</location>
        <topology evidence="1">Multi-pass membrane protein</topology>
    </subcellularLocation>
</comment>
<feature type="transmembrane region" description="Helical" evidence="7">
    <location>
        <begin position="273"/>
        <end position="298"/>
    </location>
</feature>
<evidence type="ECO:0000256" key="7">
    <source>
        <dbReference type="SAM" id="Phobius"/>
    </source>
</evidence>
<reference evidence="8" key="1">
    <citation type="submission" date="2020-04" db="EMBL/GenBank/DDBJ databases">
        <title>Deep metagenomics examines the oral microbiome during advanced dental caries in children, revealing novel taxa and co-occurrences with host molecules.</title>
        <authorList>
            <person name="Baker J.L."/>
            <person name="Morton J.T."/>
            <person name="Dinis M."/>
            <person name="Alvarez R."/>
            <person name="Tran N.C."/>
            <person name="Knight R."/>
            <person name="Edlund A."/>
        </authorList>
    </citation>
    <scope>NUCLEOTIDE SEQUENCE</scope>
    <source>
        <strain evidence="8">JCVI_32_bin.50</strain>
    </source>
</reference>
<evidence type="ECO:0000313" key="8">
    <source>
        <dbReference type="EMBL" id="MBF1445912.1"/>
    </source>
</evidence>
<dbReference type="AlphaFoldDB" id="A0A9D5WXY2"/>
<gene>
    <name evidence="8" type="ORF">HXN55_00785</name>
</gene>
<feature type="transmembrane region" description="Helical" evidence="7">
    <location>
        <begin position="157"/>
        <end position="180"/>
    </location>
</feature>
<dbReference type="GO" id="GO:0005886">
    <property type="term" value="C:plasma membrane"/>
    <property type="evidence" value="ECO:0007669"/>
    <property type="project" value="TreeGrafter"/>
</dbReference>
<proteinExistence type="inferred from homology"/>
<feature type="transmembrane region" description="Helical" evidence="7">
    <location>
        <begin position="186"/>
        <end position="206"/>
    </location>
</feature>
<dbReference type="EMBL" id="JABZTM010000004">
    <property type="protein sequence ID" value="MBF1445912.1"/>
    <property type="molecule type" value="Genomic_DNA"/>
</dbReference>
<organism evidence="8 9">
    <name type="scientific">Prevotella nigrescens</name>
    <dbReference type="NCBI Taxonomy" id="28133"/>
    <lineage>
        <taxon>Bacteria</taxon>
        <taxon>Pseudomonadati</taxon>
        <taxon>Bacteroidota</taxon>
        <taxon>Bacteroidia</taxon>
        <taxon>Bacteroidales</taxon>
        <taxon>Prevotellaceae</taxon>
        <taxon>Prevotella</taxon>
    </lineage>
</organism>
<evidence type="ECO:0000256" key="3">
    <source>
        <dbReference type="ARBA" id="ARBA00022448"/>
    </source>
</evidence>
<name>A0A9D5WXY2_9BACT</name>
<dbReference type="CDD" id="cd13136">
    <property type="entry name" value="MATE_DinF_like"/>
    <property type="match status" value="1"/>
</dbReference>
<comment type="caution">
    <text evidence="8">The sequence shown here is derived from an EMBL/GenBank/DDBJ whole genome shotgun (WGS) entry which is preliminary data.</text>
</comment>
<dbReference type="NCBIfam" id="TIGR00797">
    <property type="entry name" value="matE"/>
    <property type="match status" value="1"/>
</dbReference>
<evidence type="ECO:0000256" key="5">
    <source>
        <dbReference type="ARBA" id="ARBA00022989"/>
    </source>
</evidence>
<dbReference type="GO" id="GO:0042910">
    <property type="term" value="F:xenobiotic transmembrane transporter activity"/>
    <property type="evidence" value="ECO:0007669"/>
    <property type="project" value="InterPro"/>
</dbReference>
<evidence type="ECO:0000256" key="6">
    <source>
        <dbReference type="ARBA" id="ARBA00023136"/>
    </source>
</evidence>
<evidence type="ECO:0000256" key="2">
    <source>
        <dbReference type="ARBA" id="ARBA00010199"/>
    </source>
</evidence>
<dbReference type="Proteomes" id="UP000787419">
    <property type="component" value="Unassembled WGS sequence"/>
</dbReference>
<feature type="transmembrane region" description="Helical" evidence="7">
    <location>
        <begin position="390"/>
        <end position="409"/>
    </location>
</feature>
<keyword evidence="3" id="KW-0813">Transport</keyword>
<dbReference type="PANTHER" id="PTHR43298:SF2">
    <property type="entry name" value="FMN_FAD EXPORTER YEEO-RELATED"/>
    <property type="match status" value="1"/>
</dbReference>
<sequence>MDKTNREILNLALPSIVSNITVPLLGLVDLTIVGHIGNENYIGAIAIGSMIFNIMYWILGFLRMGTSGMTSQAYGRKAWEEALRVLLRALTIGVSMGMVFIICQSAIEWGMVRAMNTPESSLPLVRSYFHIVIWGAPAMLGLYGLTGWFIGMQNTKIPMFIAIVQNIINIFASLMFVFGIGWKIEGVATGTLIAQWSGFLMSLFFVRRGLRNKTFYESSAIVQLSISLFKSTLTRTGAWRRFFVVNRDIFLRTLCLVAVNLFFTSAGGKQGALILSVNTLLMTMFTLFSYFMDGFAYAGEALSGKLYGANDKSGFLKMVHRLFLFGGAMVVLFTSVYVFGGIDFLQLLTDDDFIICSSLPYLVWACLIPLTGVAGFIYDGIFIGMTETKGMLVSSAVAMFCFFIFYYVAEPFWDNNALWIAFLIFLSLRGIFQFFWSKKYLFSRFRSSKE</sequence>
<dbReference type="PANTHER" id="PTHR43298">
    <property type="entry name" value="MULTIDRUG RESISTANCE PROTEIN NORM-RELATED"/>
    <property type="match status" value="1"/>
</dbReference>
<evidence type="ECO:0000256" key="4">
    <source>
        <dbReference type="ARBA" id="ARBA00022692"/>
    </source>
</evidence>
<dbReference type="GO" id="GO:0015297">
    <property type="term" value="F:antiporter activity"/>
    <property type="evidence" value="ECO:0007669"/>
    <property type="project" value="InterPro"/>
</dbReference>
<dbReference type="InterPro" id="IPR044644">
    <property type="entry name" value="DinF-like"/>
</dbReference>
<protein>
    <submittedName>
        <fullName evidence="8">MATE family efflux transporter</fullName>
    </submittedName>
</protein>